<organism evidence="1 2">
    <name type="scientific">Sesamum alatum</name>
    <dbReference type="NCBI Taxonomy" id="300844"/>
    <lineage>
        <taxon>Eukaryota</taxon>
        <taxon>Viridiplantae</taxon>
        <taxon>Streptophyta</taxon>
        <taxon>Embryophyta</taxon>
        <taxon>Tracheophyta</taxon>
        <taxon>Spermatophyta</taxon>
        <taxon>Magnoliopsida</taxon>
        <taxon>eudicotyledons</taxon>
        <taxon>Gunneridae</taxon>
        <taxon>Pentapetalae</taxon>
        <taxon>asterids</taxon>
        <taxon>lamiids</taxon>
        <taxon>Lamiales</taxon>
        <taxon>Pedaliaceae</taxon>
        <taxon>Sesamum</taxon>
    </lineage>
</organism>
<keyword evidence="2" id="KW-1185">Reference proteome</keyword>
<reference evidence="1" key="2">
    <citation type="journal article" date="2024" name="Plant">
        <title>Genomic evolution and insights into agronomic trait innovations of Sesamum species.</title>
        <authorList>
            <person name="Miao H."/>
            <person name="Wang L."/>
            <person name="Qu L."/>
            <person name="Liu H."/>
            <person name="Sun Y."/>
            <person name="Le M."/>
            <person name="Wang Q."/>
            <person name="Wei S."/>
            <person name="Zheng Y."/>
            <person name="Lin W."/>
            <person name="Duan Y."/>
            <person name="Cao H."/>
            <person name="Xiong S."/>
            <person name="Wang X."/>
            <person name="Wei L."/>
            <person name="Li C."/>
            <person name="Ma Q."/>
            <person name="Ju M."/>
            <person name="Zhao R."/>
            <person name="Li G."/>
            <person name="Mu C."/>
            <person name="Tian Q."/>
            <person name="Mei H."/>
            <person name="Zhang T."/>
            <person name="Gao T."/>
            <person name="Zhang H."/>
        </authorList>
    </citation>
    <scope>NUCLEOTIDE SEQUENCE</scope>
    <source>
        <strain evidence="1">3651</strain>
    </source>
</reference>
<evidence type="ECO:0000313" key="1">
    <source>
        <dbReference type="EMBL" id="KAK4433017.1"/>
    </source>
</evidence>
<accession>A0AAE1YN07</accession>
<sequence>MLWSQKSRVKWLVHGDNNTKFFHSTTLVRRRKNKISMVKINGASQTETEVLKEHVFNYSKNLFSTNIRTTLHPLQSSYLQARLTEDQQRMLLDVPSFEEIHMVVKSLSPYKASGPDGCQAFFYQQFWNIVGVSVYEFVSASFKEGEFSREVV</sequence>
<reference evidence="1" key="1">
    <citation type="submission" date="2020-06" db="EMBL/GenBank/DDBJ databases">
        <authorList>
            <person name="Li T."/>
            <person name="Hu X."/>
            <person name="Zhang T."/>
            <person name="Song X."/>
            <person name="Zhang H."/>
            <person name="Dai N."/>
            <person name="Sheng W."/>
            <person name="Hou X."/>
            <person name="Wei L."/>
        </authorList>
    </citation>
    <scope>NUCLEOTIDE SEQUENCE</scope>
    <source>
        <strain evidence="1">3651</strain>
        <tissue evidence="1">Leaf</tissue>
    </source>
</reference>
<proteinExistence type="predicted"/>
<evidence type="ECO:0008006" key="3">
    <source>
        <dbReference type="Google" id="ProtNLM"/>
    </source>
</evidence>
<protein>
    <recommendedName>
        <fullName evidence="3">Reverse transcriptase</fullName>
    </recommendedName>
</protein>
<evidence type="ECO:0000313" key="2">
    <source>
        <dbReference type="Proteomes" id="UP001293254"/>
    </source>
</evidence>
<gene>
    <name evidence="1" type="ORF">Salat_1063900</name>
</gene>
<dbReference type="Proteomes" id="UP001293254">
    <property type="component" value="Unassembled WGS sequence"/>
</dbReference>
<name>A0AAE1YN07_9LAMI</name>
<dbReference type="AlphaFoldDB" id="A0AAE1YN07"/>
<dbReference type="EMBL" id="JACGWO010000003">
    <property type="protein sequence ID" value="KAK4433017.1"/>
    <property type="molecule type" value="Genomic_DNA"/>
</dbReference>
<comment type="caution">
    <text evidence="1">The sequence shown here is derived from an EMBL/GenBank/DDBJ whole genome shotgun (WGS) entry which is preliminary data.</text>
</comment>